<feature type="compositionally biased region" description="Low complexity" evidence="1">
    <location>
        <begin position="148"/>
        <end position="161"/>
    </location>
</feature>
<feature type="compositionally biased region" description="Low complexity" evidence="1">
    <location>
        <begin position="248"/>
        <end position="269"/>
    </location>
</feature>
<accession>A0A014M359</accession>
<dbReference type="STRING" id="1188239.MOVI_1000"/>
<dbReference type="EMBL" id="JFAD01000009">
    <property type="protein sequence ID" value="EXU61393.1"/>
    <property type="molecule type" value="Genomic_DNA"/>
</dbReference>
<dbReference type="eggNOG" id="ENOG5031Z9V">
    <property type="taxonomic scope" value="Bacteria"/>
</dbReference>
<protein>
    <submittedName>
        <fullName evidence="2">Uncharacterized protein</fullName>
    </submittedName>
</protein>
<sequence>MRKSLKLVFGLVPVVAGSAGTAIYLTSSNVISNLDDTTLARQTLQVETRLSPLSDSQDNEFNQNSEELSTQETVKNDETIVLKSPEVSEDSQKSQPIKVTKNTKKPKIIFSNKQIELPKNSSNTQPKILLVEPVKKQVDETKKSVSVNKIQSSESKNSSISVLEPQKPTNLDKSPSNSLEIVQKVVIIKQKPTQDEEKIQDPTPLISPVVSNEDVKPVLPPKIVKTPEVIVISETPKIEHKEDTPKPKTQTQSDISKSTSSNSISPATTESEAEVDEIIDKLQEDLKILLKSSVGENAQKYREAKNNLYKYVFKKNDQMRLFKERFPKTPITEAAAAFLYIFWENNYARFYPSRASSHTARENWKKELQKVLTITKTPEIGAFNRTTGGHVFIIDETNINSDEWVEAQPVTPAGAKKS</sequence>
<dbReference type="RefSeq" id="WP_155265558.1">
    <property type="nucleotide sequence ID" value="NZ_JFAD01000009.1"/>
</dbReference>
<feature type="region of interest" description="Disordered" evidence="1">
    <location>
        <begin position="141"/>
        <end position="175"/>
    </location>
</feature>
<proteinExistence type="predicted"/>
<organism evidence="2 3">
    <name type="scientific">Mesomycoplasma ovipneumoniae 14811</name>
    <dbReference type="NCBI Taxonomy" id="1188239"/>
    <lineage>
        <taxon>Bacteria</taxon>
        <taxon>Bacillati</taxon>
        <taxon>Mycoplasmatota</taxon>
        <taxon>Mycoplasmoidales</taxon>
        <taxon>Metamycoplasmataceae</taxon>
        <taxon>Mesomycoplasma</taxon>
    </lineage>
</organism>
<feature type="region of interest" description="Disordered" evidence="1">
    <location>
        <begin position="235"/>
        <end position="274"/>
    </location>
</feature>
<feature type="compositionally biased region" description="Basic and acidic residues" evidence="1">
    <location>
        <begin position="236"/>
        <end position="246"/>
    </location>
</feature>
<dbReference type="Proteomes" id="UP000020977">
    <property type="component" value="Unassembled WGS sequence"/>
</dbReference>
<dbReference type="AlphaFoldDB" id="A0A014M359"/>
<feature type="region of interest" description="Disordered" evidence="1">
    <location>
        <begin position="51"/>
        <end position="71"/>
    </location>
</feature>
<comment type="caution">
    <text evidence="2">The sequence shown here is derived from an EMBL/GenBank/DDBJ whole genome shotgun (WGS) entry which is preliminary data.</text>
</comment>
<evidence type="ECO:0000256" key="1">
    <source>
        <dbReference type="SAM" id="MobiDB-lite"/>
    </source>
</evidence>
<gene>
    <name evidence="2" type="ORF">MOVI_1000</name>
</gene>
<name>A0A014M359_9BACT</name>
<evidence type="ECO:0000313" key="3">
    <source>
        <dbReference type="Proteomes" id="UP000020977"/>
    </source>
</evidence>
<evidence type="ECO:0000313" key="2">
    <source>
        <dbReference type="EMBL" id="EXU61393.1"/>
    </source>
</evidence>
<reference evidence="2 3" key="1">
    <citation type="submission" date="2014-03" db="EMBL/GenBank/DDBJ databases">
        <title>Genome sequence of Mycoplasma ovipneumoniae strain 14811.</title>
        <authorList>
            <person name="Sirand-Pugnet P."/>
            <person name="Breton M."/>
            <person name="Dordet-Frisoni E."/>
            <person name="Baranowski E."/>
            <person name="Barre A."/>
            <person name="Couture C."/>
            <person name="Dupuy V."/>
            <person name="Gaurivaud P."/>
            <person name="Jacob D."/>
            <person name="Lemaitre C."/>
            <person name="Manso-Silvan L."/>
            <person name="Nikolski M."/>
            <person name="Nouvel L.-X."/>
            <person name="Poumarat F."/>
            <person name="Tardy F."/>
            <person name="Thebault P."/>
            <person name="Theil S."/>
            <person name="Citti C."/>
            <person name="Thiaucourt F."/>
            <person name="Blanchard A."/>
        </authorList>
    </citation>
    <scope>NUCLEOTIDE SEQUENCE [LARGE SCALE GENOMIC DNA]</scope>
    <source>
        <strain evidence="2 3">14811</strain>
    </source>
</reference>